<keyword evidence="2" id="KW-0472">Membrane</keyword>
<keyword evidence="2" id="KW-1133">Transmembrane helix</keyword>
<evidence type="ECO:0000256" key="1">
    <source>
        <dbReference type="SAM" id="Coils"/>
    </source>
</evidence>
<name>A0A859FK47_9BACI</name>
<sequence length="342" mass="35586">MSHFSPEADAAGRNISWGAIIAGIVTFFAMLITFSLIGSAIGLGVTDVTSNDPFDGVGVGLIIWAILSLLISLFLAGFVAGVSASRAGLIHGFLTWATGIVLLFALLTFTTINTFQAVGSVVGTVGGAAGSGVATVAGTAGDAIGSGFDSVVDNIGEVDTGELEQNVEEILADTDIPELQPEYLQNELSEVQDEILAAAQEIAVNPDNFDQQIEQLGDSLATRAEEINNAVDEEAIANAVSENTDLSEQEAEEATQNIVDGLNEATTATSEQIETAQVNIEQTAAELEVAIQDLRESTEEATDTAAQVSIWAFVAMILTLVFTSFAGIIGATTARNNAVARR</sequence>
<dbReference type="KEGG" id="psua:FLK61_24400"/>
<keyword evidence="4" id="KW-1185">Reference proteome</keyword>
<reference evidence="4" key="1">
    <citation type="submission" date="2019-07" db="EMBL/GenBank/DDBJ databases">
        <title>Bacillus alkalisoli sp. nov. isolated from saline soil.</title>
        <authorList>
            <person name="Sun J.-Q."/>
            <person name="Xu L."/>
        </authorList>
    </citation>
    <scope>NUCLEOTIDE SEQUENCE [LARGE SCALE GENOMIC DNA]</scope>
    <source>
        <strain evidence="4">M4U3P1</strain>
    </source>
</reference>
<feature type="coiled-coil region" evidence="1">
    <location>
        <begin position="273"/>
        <end position="304"/>
    </location>
</feature>
<dbReference type="Proteomes" id="UP000318138">
    <property type="component" value="Chromosome"/>
</dbReference>
<feature type="transmembrane region" description="Helical" evidence="2">
    <location>
        <begin position="89"/>
        <end position="109"/>
    </location>
</feature>
<keyword evidence="2" id="KW-0812">Transmembrane</keyword>
<proteinExistence type="predicted"/>
<accession>A0A859FK47</accession>
<organism evidence="3 4">
    <name type="scientific">Paenalkalicoccus suaedae</name>
    <dbReference type="NCBI Taxonomy" id="2592382"/>
    <lineage>
        <taxon>Bacteria</taxon>
        <taxon>Bacillati</taxon>
        <taxon>Bacillota</taxon>
        <taxon>Bacilli</taxon>
        <taxon>Bacillales</taxon>
        <taxon>Bacillaceae</taxon>
        <taxon>Paenalkalicoccus</taxon>
    </lineage>
</organism>
<feature type="transmembrane region" description="Helical" evidence="2">
    <location>
        <begin position="61"/>
        <end position="82"/>
    </location>
</feature>
<keyword evidence="1" id="KW-0175">Coiled coil</keyword>
<dbReference type="EMBL" id="CP041372">
    <property type="protein sequence ID" value="QKS73146.1"/>
    <property type="molecule type" value="Genomic_DNA"/>
</dbReference>
<feature type="transmembrane region" description="Helical" evidence="2">
    <location>
        <begin position="20"/>
        <end position="41"/>
    </location>
</feature>
<feature type="transmembrane region" description="Helical" evidence="2">
    <location>
        <begin position="310"/>
        <end position="334"/>
    </location>
</feature>
<protein>
    <submittedName>
        <fullName evidence="3">Uncharacterized protein</fullName>
    </submittedName>
</protein>
<evidence type="ECO:0000256" key="2">
    <source>
        <dbReference type="SAM" id="Phobius"/>
    </source>
</evidence>
<dbReference type="AlphaFoldDB" id="A0A859FK47"/>
<gene>
    <name evidence="3" type="ORF">FLK61_24400</name>
</gene>
<evidence type="ECO:0000313" key="3">
    <source>
        <dbReference type="EMBL" id="QKS73146.1"/>
    </source>
</evidence>
<evidence type="ECO:0000313" key="4">
    <source>
        <dbReference type="Proteomes" id="UP000318138"/>
    </source>
</evidence>